<accession>A0A1I1WG37</accession>
<sequence>MLSRGRRRRNGRIPALARSCRLTAALGLSLALGLGGPTSARQPEPAPAAGADEAEAQRLFEEGSQAYNLGKFDVAIARFEAAYELSHAEALLYNLGQAYSKRYEVEADPAHLRKARVLFLNFAKITEAAGGDSLDARARVAAIDEQLAELGKAAAKPEGPTPAPAPEPPQPPYRPGAAGIAGYALIGGGLVFGTGLGALGLVSAARIDDQRRDEWQYVPLSAAREQQYADSYQSARALAFAGIGAGGALLLTGVALVVVDAVRGGKAGPRRAQLRPGGLALAF</sequence>
<keyword evidence="2" id="KW-0812">Transmembrane</keyword>
<dbReference type="STRING" id="54.SAMN02745121_02325"/>
<proteinExistence type="predicted"/>
<dbReference type="Gene3D" id="1.25.40.10">
    <property type="entry name" value="Tetratricopeptide repeat domain"/>
    <property type="match status" value="1"/>
</dbReference>
<keyword evidence="3" id="KW-0732">Signal</keyword>
<protein>
    <recommendedName>
        <fullName evidence="6">Tetratricopeptide repeat protein</fullName>
    </recommendedName>
</protein>
<evidence type="ECO:0008006" key="6">
    <source>
        <dbReference type="Google" id="ProtNLM"/>
    </source>
</evidence>
<keyword evidence="2" id="KW-1133">Transmembrane helix</keyword>
<evidence type="ECO:0000256" key="3">
    <source>
        <dbReference type="SAM" id="SignalP"/>
    </source>
</evidence>
<dbReference type="Proteomes" id="UP000199400">
    <property type="component" value="Unassembled WGS sequence"/>
</dbReference>
<evidence type="ECO:0000313" key="5">
    <source>
        <dbReference type="Proteomes" id="UP000199400"/>
    </source>
</evidence>
<organism evidence="4 5">
    <name type="scientific">Nannocystis exedens</name>
    <dbReference type="NCBI Taxonomy" id="54"/>
    <lineage>
        <taxon>Bacteria</taxon>
        <taxon>Pseudomonadati</taxon>
        <taxon>Myxococcota</taxon>
        <taxon>Polyangia</taxon>
        <taxon>Nannocystales</taxon>
        <taxon>Nannocystaceae</taxon>
        <taxon>Nannocystis</taxon>
    </lineage>
</organism>
<dbReference type="InterPro" id="IPR011990">
    <property type="entry name" value="TPR-like_helical_dom_sf"/>
</dbReference>
<evidence type="ECO:0000313" key="4">
    <source>
        <dbReference type="EMBL" id="SFD94032.1"/>
    </source>
</evidence>
<feature type="region of interest" description="Disordered" evidence="1">
    <location>
        <begin position="152"/>
        <end position="174"/>
    </location>
</feature>
<keyword evidence="5" id="KW-1185">Reference proteome</keyword>
<feature type="transmembrane region" description="Helical" evidence="2">
    <location>
        <begin position="180"/>
        <end position="202"/>
    </location>
</feature>
<gene>
    <name evidence="4" type="ORF">SAMN02745121_02325</name>
</gene>
<evidence type="ECO:0000256" key="2">
    <source>
        <dbReference type="SAM" id="Phobius"/>
    </source>
</evidence>
<keyword evidence="2" id="KW-0472">Membrane</keyword>
<dbReference type="AlphaFoldDB" id="A0A1I1WG37"/>
<feature type="transmembrane region" description="Helical" evidence="2">
    <location>
        <begin position="237"/>
        <end position="259"/>
    </location>
</feature>
<feature type="signal peptide" evidence="3">
    <location>
        <begin position="1"/>
        <end position="40"/>
    </location>
</feature>
<name>A0A1I1WG37_9BACT</name>
<reference evidence="5" key="1">
    <citation type="submission" date="2016-10" db="EMBL/GenBank/DDBJ databases">
        <authorList>
            <person name="Varghese N."/>
            <person name="Submissions S."/>
        </authorList>
    </citation>
    <scope>NUCLEOTIDE SEQUENCE [LARGE SCALE GENOMIC DNA]</scope>
    <source>
        <strain evidence="5">ATCC 25963</strain>
    </source>
</reference>
<evidence type="ECO:0000256" key="1">
    <source>
        <dbReference type="SAM" id="MobiDB-lite"/>
    </source>
</evidence>
<feature type="compositionally biased region" description="Pro residues" evidence="1">
    <location>
        <begin position="159"/>
        <end position="174"/>
    </location>
</feature>
<dbReference type="EMBL" id="FOMX01000006">
    <property type="protein sequence ID" value="SFD94032.1"/>
    <property type="molecule type" value="Genomic_DNA"/>
</dbReference>
<dbReference type="SUPFAM" id="SSF48452">
    <property type="entry name" value="TPR-like"/>
    <property type="match status" value="1"/>
</dbReference>
<feature type="chain" id="PRO_5011583436" description="Tetratricopeptide repeat protein" evidence="3">
    <location>
        <begin position="41"/>
        <end position="283"/>
    </location>
</feature>